<protein>
    <recommendedName>
        <fullName evidence="8">Glutathione peroxidase</fullName>
    </recommendedName>
</protein>
<dbReference type="GO" id="GO:0035556">
    <property type="term" value="P:intracellular signal transduction"/>
    <property type="evidence" value="ECO:0007669"/>
    <property type="project" value="InterPro"/>
</dbReference>
<dbReference type="SUPFAM" id="SSF46785">
    <property type="entry name" value="Winged helix' DNA-binding domain"/>
    <property type="match status" value="1"/>
</dbReference>
<dbReference type="Proteomes" id="UP001159428">
    <property type="component" value="Unassembled WGS sequence"/>
</dbReference>
<dbReference type="Pfam" id="PF00169">
    <property type="entry name" value="PH"/>
    <property type="match status" value="1"/>
</dbReference>
<dbReference type="SMART" id="SM00049">
    <property type="entry name" value="DEP"/>
    <property type="match status" value="1"/>
</dbReference>
<keyword evidence="7" id="KW-1185">Reference proteome</keyword>
<evidence type="ECO:0000256" key="2">
    <source>
        <dbReference type="ARBA" id="ARBA00022559"/>
    </source>
</evidence>
<dbReference type="Pfam" id="PF00255">
    <property type="entry name" value="GSHPx"/>
    <property type="match status" value="1"/>
</dbReference>
<evidence type="ECO:0000256" key="1">
    <source>
        <dbReference type="ARBA" id="ARBA00006926"/>
    </source>
</evidence>
<comment type="caution">
    <text evidence="6">The sequence shown here is derived from an EMBL/GenBank/DDBJ whole genome shotgun (WGS) entry which is preliminary data.</text>
</comment>
<name>A0AAU9WYK6_9CNID</name>
<evidence type="ECO:0000256" key="3">
    <source>
        <dbReference type="ARBA" id="ARBA00023002"/>
    </source>
</evidence>
<dbReference type="Gene3D" id="3.40.30.10">
    <property type="entry name" value="Glutaredoxin"/>
    <property type="match status" value="1"/>
</dbReference>
<dbReference type="SMART" id="SM00233">
    <property type="entry name" value="PH"/>
    <property type="match status" value="1"/>
</dbReference>
<dbReference type="InterPro" id="IPR036249">
    <property type="entry name" value="Thioredoxin-like_sf"/>
</dbReference>
<proteinExistence type="inferred from homology"/>
<feature type="domain" description="DEP" evidence="5">
    <location>
        <begin position="21"/>
        <end position="95"/>
    </location>
</feature>
<dbReference type="SUPFAM" id="SSF52833">
    <property type="entry name" value="Thioredoxin-like"/>
    <property type="match status" value="1"/>
</dbReference>
<dbReference type="Gene3D" id="1.10.10.10">
    <property type="entry name" value="Winged helix-like DNA-binding domain superfamily/Winged helix DNA-binding domain"/>
    <property type="match status" value="1"/>
</dbReference>
<dbReference type="PROSITE" id="PS50186">
    <property type="entry name" value="DEP"/>
    <property type="match status" value="1"/>
</dbReference>
<feature type="domain" description="PH" evidence="4">
    <location>
        <begin position="115"/>
        <end position="210"/>
    </location>
</feature>
<dbReference type="AlphaFoldDB" id="A0AAU9WYK6"/>
<dbReference type="PROSITE" id="PS50003">
    <property type="entry name" value="PH_DOMAIN"/>
    <property type="match status" value="1"/>
</dbReference>
<comment type="similarity">
    <text evidence="1">Belongs to the glutathione peroxidase family.</text>
</comment>
<evidence type="ECO:0000313" key="6">
    <source>
        <dbReference type="EMBL" id="CAH3129647.1"/>
    </source>
</evidence>
<dbReference type="Pfam" id="PF00610">
    <property type="entry name" value="DEP"/>
    <property type="match status" value="1"/>
</dbReference>
<dbReference type="PANTHER" id="PTHR11592:SF134">
    <property type="entry name" value="PHOSPHOLIPID HYDROPEROXIDE GLUTATHIONE PEROXIDASE"/>
    <property type="match status" value="1"/>
</dbReference>
<reference evidence="6 7" key="1">
    <citation type="submission" date="2022-05" db="EMBL/GenBank/DDBJ databases">
        <authorList>
            <consortium name="Genoscope - CEA"/>
            <person name="William W."/>
        </authorList>
    </citation>
    <scope>NUCLEOTIDE SEQUENCE [LARGE SCALE GENOMIC DNA]</scope>
</reference>
<dbReference type="CDD" id="cd00340">
    <property type="entry name" value="GSH_Peroxidase"/>
    <property type="match status" value="1"/>
</dbReference>
<dbReference type="PANTHER" id="PTHR11592">
    <property type="entry name" value="GLUTATHIONE PEROXIDASE"/>
    <property type="match status" value="1"/>
</dbReference>
<dbReference type="InterPro" id="IPR011993">
    <property type="entry name" value="PH-like_dom_sf"/>
</dbReference>
<dbReference type="InterPro" id="IPR036390">
    <property type="entry name" value="WH_DNA-bd_sf"/>
</dbReference>
<evidence type="ECO:0000259" key="4">
    <source>
        <dbReference type="PROSITE" id="PS50003"/>
    </source>
</evidence>
<accession>A0AAU9WYK6</accession>
<dbReference type="InterPro" id="IPR000591">
    <property type="entry name" value="DEP_dom"/>
</dbReference>
<sequence length="360" mass="40803">MCEIDRDKIETISLKLRASTADGGLTIKDRYYHLRKYHSCFVGSEAIDWFLANGFATTRQEGIQLGQQLLDADLVHHVVDEHNFEDRELFYRFRQDDPPHLSPAGPSVASLKQDCGTKFGSAQKKGLLKWYQAFFVLRPGDETLYEFRTDLHSTPTKKYPLKEATVKLDQSTKFCLSLTFADIQRSDLRLAFTSDEEQLSWLKAFEKSGAVTGQTEEEVEDQVKNAESIFEFSAKDIDGNEVSLEKYGLNTEELHAACGTARHLCCTWSSYSREPDPEPVIKKFAAGYGVQFDMFSKINVNGANALPLYKYLKSRLKGTLGSFIKWNFGKFLCNRDGKPVKRYAPSVQPLDIAKDIEALL</sequence>
<evidence type="ECO:0008006" key="8">
    <source>
        <dbReference type="Google" id="ProtNLM"/>
    </source>
</evidence>
<organism evidence="6 7">
    <name type="scientific">Pocillopora meandrina</name>
    <dbReference type="NCBI Taxonomy" id="46732"/>
    <lineage>
        <taxon>Eukaryota</taxon>
        <taxon>Metazoa</taxon>
        <taxon>Cnidaria</taxon>
        <taxon>Anthozoa</taxon>
        <taxon>Hexacorallia</taxon>
        <taxon>Scleractinia</taxon>
        <taxon>Astrocoeniina</taxon>
        <taxon>Pocilloporidae</taxon>
        <taxon>Pocillopora</taxon>
    </lineage>
</organism>
<dbReference type="GO" id="GO:0004601">
    <property type="term" value="F:peroxidase activity"/>
    <property type="evidence" value="ECO:0007669"/>
    <property type="project" value="UniProtKB-KW"/>
</dbReference>
<keyword evidence="2" id="KW-0575">Peroxidase</keyword>
<dbReference type="InterPro" id="IPR036388">
    <property type="entry name" value="WH-like_DNA-bd_sf"/>
</dbReference>
<dbReference type="GO" id="GO:0006979">
    <property type="term" value="P:response to oxidative stress"/>
    <property type="evidence" value="ECO:0007669"/>
    <property type="project" value="InterPro"/>
</dbReference>
<evidence type="ECO:0000313" key="7">
    <source>
        <dbReference type="Proteomes" id="UP001159428"/>
    </source>
</evidence>
<keyword evidence="3" id="KW-0560">Oxidoreductase</keyword>
<dbReference type="InterPro" id="IPR001849">
    <property type="entry name" value="PH_domain"/>
</dbReference>
<dbReference type="PROSITE" id="PS51355">
    <property type="entry name" value="GLUTATHIONE_PEROXID_3"/>
    <property type="match status" value="1"/>
</dbReference>
<dbReference type="Gene3D" id="2.30.29.30">
    <property type="entry name" value="Pleckstrin-homology domain (PH domain)/Phosphotyrosine-binding domain (PTB)"/>
    <property type="match status" value="1"/>
</dbReference>
<dbReference type="CDD" id="cd04371">
    <property type="entry name" value="DEP"/>
    <property type="match status" value="1"/>
</dbReference>
<dbReference type="CDD" id="cd00821">
    <property type="entry name" value="PH"/>
    <property type="match status" value="1"/>
</dbReference>
<dbReference type="InterPro" id="IPR000889">
    <property type="entry name" value="Glutathione_peroxidase"/>
</dbReference>
<evidence type="ECO:0000259" key="5">
    <source>
        <dbReference type="PROSITE" id="PS50186"/>
    </source>
</evidence>
<dbReference type="EMBL" id="CALNXJ010000024">
    <property type="protein sequence ID" value="CAH3129647.1"/>
    <property type="molecule type" value="Genomic_DNA"/>
</dbReference>
<gene>
    <name evidence="6" type="ORF">PMEA_00013623</name>
</gene>
<dbReference type="SUPFAM" id="SSF50729">
    <property type="entry name" value="PH domain-like"/>
    <property type="match status" value="1"/>
</dbReference>